<dbReference type="PANTHER" id="PTHR20854:SF4">
    <property type="entry name" value="INOSITOL-1-MONOPHOSPHATASE-RELATED"/>
    <property type="match status" value="1"/>
</dbReference>
<dbReference type="PRINTS" id="PR00377">
    <property type="entry name" value="IMPHPHTASES"/>
</dbReference>
<proteinExistence type="inferred from homology"/>
<evidence type="ECO:0000313" key="3">
    <source>
        <dbReference type="Proteomes" id="UP000601435"/>
    </source>
</evidence>
<accession>A0A812UBW4</accession>
<dbReference type="AlphaFoldDB" id="A0A812UBW4"/>
<name>A0A812UBW4_9DINO</name>
<protein>
    <submittedName>
        <fullName evidence="2">SuhB protein</fullName>
    </submittedName>
</protein>
<feature type="non-terminal residue" evidence="2">
    <location>
        <position position="198"/>
    </location>
</feature>
<dbReference type="GO" id="GO:0008934">
    <property type="term" value="F:inositol monophosphate 1-phosphatase activity"/>
    <property type="evidence" value="ECO:0007669"/>
    <property type="project" value="TreeGrafter"/>
</dbReference>
<evidence type="ECO:0000256" key="1">
    <source>
        <dbReference type="ARBA" id="ARBA00009759"/>
    </source>
</evidence>
<reference evidence="2" key="1">
    <citation type="submission" date="2021-02" db="EMBL/GenBank/DDBJ databases">
        <authorList>
            <person name="Dougan E. K."/>
            <person name="Rhodes N."/>
            <person name="Thang M."/>
            <person name="Chan C."/>
        </authorList>
    </citation>
    <scope>NUCLEOTIDE SEQUENCE</scope>
</reference>
<dbReference type="Gene3D" id="3.40.190.80">
    <property type="match status" value="1"/>
</dbReference>
<dbReference type="GO" id="GO:0006020">
    <property type="term" value="P:inositol metabolic process"/>
    <property type="evidence" value="ECO:0007669"/>
    <property type="project" value="TreeGrafter"/>
</dbReference>
<evidence type="ECO:0000313" key="2">
    <source>
        <dbReference type="EMBL" id="CAE7560607.1"/>
    </source>
</evidence>
<keyword evidence="3" id="KW-1185">Reference proteome</keyword>
<dbReference type="OrthoDB" id="10254945at2759"/>
<comment type="similarity">
    <text evidence="1">Belongs to the inositol monophosphatase superfamily.</text>
</comment>
<dbReference type="SUPFAM" id="SSF56655">
    <property type="entry name" value="Carbohydrate phosphatase"/>
    <property type="match status" value="1"/>
</dbReference>
<dbReference type="PANTHER" id="PTHR20854">
    <property type="entry name" value="INOSITOL MONOPHOSPHATASE"/>
    <property type="match status" value="1"/>
</dbReference>
<sequence length="198" mass="21198">EPGLNWKKVLETGLREMLPDHESGRGHPSHSSWTWAVTGNSDYLPEEAILVLFASSLEGEAIAVVFDPWRDELFTAMKQHGAELNGMPLSGRHRSGRLRDVIIGTEALGDPRRSLQSLRGLYYAGPPRSAGVRVFPSAALGLAWVACGRLGTFVAAPGAELAAGQLLVSESGGVLRTDSPGGWTLSAQSDQLLSELRV</sequence>
<dbReference type="EMBL" id="CAJNJA010026481">
    <property type="protein sequence ID" value="CAE7560607.1"/>
    <property type="molecule type" value="Genomic_DNA"/>
</dbReference>
<dbReference type="GO" id="GO:0007165">
    <property type="term" value="P:signal transduction"/>
    <property type="evidence" value="ECO:0007669"/>
    <property type="project" value="TreeGrafter"/>
</dbReference>
<dbReference type="InterPro" id="IPR000760">
    <property type="entry name" value="Inositol_monophosphatase-like"/>
</dbReference>
<dbReference type="Proteomes" id="UP000601435">
    <property type="component" value="Unassembled WGS sequence"/>
</dbReference>
<dbReference type="Pfam" id="PF00459">
    <property type="entry name" value="Inositol_P"/>
    <property type="match status" value="1"/>
</dbReference>
<feature type="non-terminal residue" evidence="2">
    <location>
        <position position="1"/>
    </location>
</feature>
<comment type="caution">
    <text evidence="2">The sequence shown here is derived from an EMBL/GenBank/DDBJ whole genome shotgun (WGS) entry which is preliminary data.</text>
</comment>
<organism evidence="2 3">
    <name type="scientific">Symbiodinium necroappetens</name>
    <dbReference type="NCBI Taxonomy" id="1628268"/>
    <lineage>
        <taxon>Eukaryota</taxon>
        <taxon>Sar</taxon>
        <taxon>Alveolata</taxon>
        <taxon>Dinophyceae</taxon>
        <taxon>Suessiales</taxon>
        <taxon>Symbiodiniaceae</taxon>
        <taxon>Symbiodinium</taxon>
    </lineage>
</organism>
<gene>
    <name evidence="2" type="primary">suhB</name>
    <name evidence="2" type="ORF">SNEC2469_LOCUS16187</name>
</gene>